<dbReference type="Pfam" id="PF14257">
    <property type="entry name" value="DUF4349"/>
    <property type="match status" value="1"/>
</dbReference>
<feature type="non-terminal residue" evidence="3">
    <location>
        <position position="131"/>
    </location>
</feature>
<accession>A0A370BAH7</accession>
<organism evidence="3 4">
    <name type="scientific">Streptomyces corynorhini</name>
    <dbReference type="NCBI Taxonomy" id="2282652"/>
    <lineage>
        <taxon>Bacteria</taxon>
        <taxon>Bacillati</taxon>
        <taxon>Actinomycetota</taxon>
        <taxon>Actinomycetes</taxon>
        <taxon>Kitasatosporales</taxon>
        <taxon>Streptomycetaceae</taxon>
        <taxon>Streptomyces</taxon>
    </lineage>
</organism>
<gene>
    <name evidence="3" type="ORF">DVH02_16005</name>
</gene>
<feature type="compositionally biased region" description="Basic and acidic residues" evidence="1">
    <location>
        <begin position="25"/>
        <end position="41"/>
    </location>
</feature>
<keyword evidence="4" id="KW-1185">Reference proteome</keyword>
<sequence>MVLTVSLTLAGCGAGSSSDSAGKARGVERQADGARGEKGGEDGGAAVAATGAPGAEGKAADGRNPAVVGAQVIRTAELTVEVRDARKALGTARTAAEKAGGLVRNETTERVEDDEVTSTLVLRVPQDAYDA</sequence>
<evidence type="ECO:0000256" key="1">
    <source>
        <dbReference type="SAM" id="MobiDB-lite"/>
    </source>
</evidence>
<dbReference type="Proteomes" id="UP000253741">
    <property type="component" value="Unassembled WGS sequence"/>
</dbReference>
<feature type="compositionally biased region" description="Low complexity" evidence="1">
    <location>
        <begin position="44"/>
        <end position="57"/>
    </location>
</feature>
<proteinExistence type="predicted"/>
<dbReference type="AlphaFoldDB" id="A0A370BAH7"/>
<evidence type="ECO:0000313" key="3">
    <source>
        <dbReference type="EMBL" id="RDG37184.1"/>
    </source>
</evidence>
<protein>
    <submittedName>
        <fullName evidence="3">DUF4349 domain-containing protein</fullName>
    </submittedName>
</protein>
<evidence type="ECO:0000259" key="2">
    <source>
        <dbReference type="Pfam" id="PF14257"/>
    </source>
</evidence>
<comment type="caution">
    <text evidence="3">The sequence shown here is derived from an EMBL/GenBank/DDBJ whole genome shotgun (WGS) entry which is preliminary data.</text>
</comment>
<reference evidence="3 4" key="1">
    <citation type="submission" date="2018-07" db="EMBL/GenBank/DDBJ databases">
        <title>Streptomyces species from bats.</title>
        <authorList>
            <person name="Dunlap C."/>
        </authorList>
    </citation>
    <scope>NUCLEOTIDE SEQUENCE [LARGE SCALE GENOMIC DNA]</scope>
    <source>
        <strain evidence="3 4">AC230</strain>
    </source>
</reference>
<feature type="domain" description="DUF4349" evidence="2">
    <location>
        <begin position="71"/>
        <end position="131"/>
    </location>
</feature>
<dbReference type="InterPro" id="IPR025645">
    <property type="entry name" value="DUF4349"/>
</dbReference>
<name>A0A370BAH7_9ACTN</name>
<evidence type="ECO:0000313" key="4">
    <source>
        <dbReference type="Proteomes" id="UP000253741"/>
    </source>
</evidence>
<feature type="region of interest" description="Disordered" evidence="1">
    <location>
        <begin position="11"/>
        <end position="62"/>
    </location>
</feature>
<dbReference type="EMBL" id="QQNA01000116">
    <property type="protein sequence ID" value="RDG37184.1"/>
    <property type="molecule type" value="Genomic_DNA"/>
</dbReference>
<feature type="region of interest" description="Disordered" evidence="1">
    <location>
        <begin position="91"/>
        <end position="111"/>
    </location>
</feature>
<feature type="compositionally biased region" description="Low complexity" evidence="1">
    <location>
        <begin position="15"/>
        <end position="24"/>
    </location>
</feature>